<evidence type="ECO:0000313" key="1">
    <source>
        <dbReference type="EMBL" id="GLR51432.1"/>
    </source>
</evidence>
<proteinExistence type="predicted"/>
<dbReference type="EMBL" id="BSOP01000018">
    <property type="protein sequence ID" value="GLR51432.1"/>
    <property type="molecule type" value="Genomic_DNA"/>
</dbReference>
<protein>
    <submittedName>
        <fullName evidence="1">Uncharacterized protein</fullName>
    </submittedName>
</protein>
<organism evidence="1 2">
    <name type="scientific">Shinella yambaruensis</name>
    <dbReference type="NCBI Taxonomy" id="415996"/>
    <lineage>
        <taxon>Bacteria</taxon>
        <taxon>Pseudomonadati</taxon>
        <taxon>Pseudomonadota</taxon>
        <taxon>Alphaproteobacteria</taxon>
        <taxon>Hyphomicrobiales</taxon>
        <taxon>Rhizobiaceae</taxon>
        <taxon>Shinella</taxon>
    </lineage>
</organism>
<gene>
    <name evidence="1" type="ORF">GCM10007923_26400</name>
</gene>
<reference evidence="2" key="1">
    <citation type="journal article" date="2019" name="Int. J. Syst. Evol. Microbiol.">
        <title>The Global Catalogue of Microorganisms (GCM) 10K type strain sequencing project: providing services to taxonomists for standard genome sequencing and annotation.</title>
        <authorList>
            <consortium name="The Broad Institute Genomics Platform"/>
            <consortium name="The Broad Institute Genome Sequencing Center for Infectious Disease"/>
            <person name="Wu L."/>
            <person name="Ma J."/>
        </authorList>
    </citation>
    <scope>NUCLEOTIDE SEQUENCE [LARGE SCALE GENOMIC DNA]</scope>
    <source>
        <strain evidence="2">NBRC 102122</strain>
    </source>
</reference>
<evidence type="ECO:0000313" key="2">
    <source>
        <dbReference type="Proteomes" id="UP001156702"/>
    </source>
</evidence>
<dbReference type="Proteomes" id="UP001156702">
    <property type="component" value="Unassembled WGS sequence"/>
</dbReference>
<accession>A0ABQ5ZIA3</accession>
<name>A0ABQ5ZIA3_9HYPH</name>
<sequence length="132" mass="14255">MNGALLAGFLVTAGILPAGDILPMPGDFRFQKIQKAAGETDWPFVAKSGMLGCAKVFGGRAVYFLPDETDMNRAFNLDVNVFAMSMVNFGMTDILAPYDNAEQLVRRIAPFVTMGQRLCDQAPGTFVSGPEL</sequence>
<comment type="caution">
    <text evidence="1">The sequence shown here is derived from an EMBL/GenBank/DDBJ whole genome shotgun (WGS) entry which is preliminary data.</text>
</comment>
<dbReference type="RefSeq" id="WP_244768246.1">
    <property type="nucleotide sequence ID" value="NZ_BSOP01000018.1"/>
</dbReference>
<keyword evidence="2" id="KW-1185">Reference proteome</keyword>